<dbReference type="CDD" id="cd00064">
    <property type="entry name" value="FU"/>
    <property type="match status" value="1"/>
</dbReference>
<dbReference type="OrthoDB" id="4405280at2759"/>
<gene>
    <name evidence="4" type="ORF">GSB_150121</name>
</gene>
<proteinExistence type="predicted"/>
<sequence length="764" mass="82228">MVIILYMLYFLPFGLATIFAASAYQNAFVKDCATAEQLKACKTGRCMVISGAELCRECNDGSVPIDGVCKEAGDPSITSYGCARTDGTGYCASCKADSATYFLFYGSCYAIDKAPGNLICSKAKNGKCTQCREATRSLFTNPDSTAEERCILCYDSVGFGSYKGVDGCKYCLPPLSGEASAECNWCQNENYGPIDGACTNPGRHACVDGACSNCYMSHIQHNGGCYLKTGTIAQKICVTENQFQIVNITACKKCAIDGEVPVDGRCMSVKLEPKCNPHPSIAGVCADCKKGGTNYETFLFNGGCYNMHSYIGSQICTKVDANAQCNAWNTGDYGIFKIPNDNTPHTCSDTSVKGVPGCSRCRYDSTKRGPICYSCEYKTLAFDGMSCTAKTECTGDHKQRKCPEDSERGCECACTNNYYRNGGQCSACAQSCLACNGQDAMSCTLCPPGKVLKYTNDKETGTCGEGCTPNDVCEACGLTVDKAAYCSKCKDPAQYPLNGDCTPANNAKTPICLRQFNGACQQCSSGYFLMGGGCYQVDRYPGRFVCKKADGGKCVDTTADYNLDNNGQFVDCNSNCLTCVSGQKTQCLSCHPNTYLKKEGANSYGTCVSRNDCRNGYYANHETMECLPCNIDKCISCHLIDKSILCSQCQGDSLVSLNKRSCIKEPPENAIEFWGGYICDKDSKLSGNVCKKKNPDPPNPNPQNPDPQNPEESKLSTKIGIGIGVGASIIIIAVIGVLTWWFLSRRKRGPGSLGSVDNMLTSRS</sequence>
<dbReference type="AlphaFoldDB" id="V6U5X7"/>
<dbReference type="SUPFAM" id="SSF57184">
    <property type="entry name" value="Growth factor receptor domain"/>
    <property type="match status" value="2"/>
</dbReference>
<dbReference type="VEuPathDB" id="GiardiaDB:GL50581_85"/>
<organism evidence="4 5">
    <name type="scientific">Giardia intestinalis</name>
    <name type="common">Giardia lamblia</name>
    <dbReference type="NCBI Taxonomy" id="5741"/>
    <lineage>
        <taxon>Eukaryota</taxon>
        <taxon>Metamonada</taxon>
        <taxon>Diplomonadida</taxon>
        <taxon>Hexamitidae</taxon>
        <taxon>Giardiinae</taxon>
        <taxon>Giardia</taxon>
    </lineage>
</organism>
<evidence type="ECO:0000313" key="4">
    <source>
        <dbReference type="EMBL" id="ESU44655.1"/>
    </source>
</evidence>
<keyword evidence="2" id="KW-1133">Transmembrane helix</keyword>
<dbReference type="SMART" id="SM00261">
    <property type="entry name" value="FU"/>
    <property type="match status" value="3"/>
</dbReference>
<comment type="caution">
    <text evidence="4">The sequence shown here is derived from an EMBL/GenBank/DDBJ whole genome shotgun (WGS) entry which is preliminary data.</text>
</comment>
<evidence type="ECO:0000313" key="5">
    <source>
        <dbReference type="Proteomes" id="UP000018040"/>
    </source>
</evidence>
<dbReference type="EMBL" id="AHHH01000018">
    <property type="protein sequence ID" value="ESU44655.1"/>
    <property type="molecule type" value="Genomic_DNA"/>
</dbReference>
<feature type="compositionally biased region" description="Pro residues" evidence="1">
    <location>
        <begin position="696"/>
        <end position="708"/>
    </location>
</feature>
<feature type="transmembrane region" description="Helical" evidence="2">
    <location>
        <begin position="719"/>
        <end position="743"/>
    </location>
</feature>
<dbReference type="InterPro" id="IPR052798">
    <property type="entry name" value="Giardia_VSA"/>
</dbReference>
<dbReference type="Gene3D" id="2.10.220.10">
    <property type="entry name" value="Hormone Receptor, Insulin-like Growth Factor Receptor 1, Chain A, domain 2"/>
    <property type="match status" value="1"/>
</dbReference>
<keyword evidence="2" id="KW-0472">Membrane</keyword>
<evidence type="ECO:0000256" key="1">
    <source>
        <dbReference type="SAM" id="MobiDB-lite"/>
    </source>
</evidence>
<dbReference type="VEuPathDB" id="GiardiaDB:GL50803_00101805"/>
<protein>
    <submittedName>
        <fullName evidence="4">Variant-specific surface protein</fullName>
    </submittedName>
</protein>
<feature type="chain" id="PRO_5004754021" evidence="3">
    <location>
        <begin position="17"/>
        <end position="764"/>
    </location>
</feature>
<keyword evidence="3" id="KW-0732">Signal</keyword>
<dbReference type="Pfam" id="PF03302">
    <property type="entry name" value="VSP"/>
    <property type="match status" value="1"/>
</dbReference>
<dbReference type="PANTHER" id="PTHR23275:SF100">
    <property type="entry name" value="EGF-LIKE DOMAIN-CONTAINING PROTEIN"/>
    <property type="match status" value="1"/>
</dbReference>
<dbReference type="InterPro" id="IPR006212">
    <property type="entry name" value="Furin_repeat"/>
</dbReference>
<evidence type="ECO:0000256" key="2">
    <source>
        <dbReference type="SAM" id="Phobius"/>
    </source>
</evidence>
<dbReference type="InterPro" id="IPR009030">
    <property type="entry name" value="Growth_fac_rcpt_cys_sf"/>
</dbReference>
<dbReference type="PANTHER" id="PTHR23275">
    <property type="entry name" value="CABRIOLET.-RELATED"/>
    <property type="match status" value="1"/>
</dbReference>
<dbReference type="InterPro" id="IPR005127">
    <property type="entry name" value="Giardia_VSP"/>
</dbReference>
<evidence type="ECO:0000256" key="3">
    <source>
        <dbReference type="SAM" id="SignalP"/>
    </source>
</evidence>
<dbReference type="Proteomes" id="UP000018040">
    <property type="component" value="Unassembled WGS sequence"/>
</dbReference>
<keyword evidence="2" id="KW-0812">Transmembrane</keyword>
<accession>V6U5X7</accession>
<reference evidence="4 5" key="2">
    <citation type="journal article" date="2013" name="Genome Biol. Evol.">
        <title>Genome sequencing of Giardia lamblia genotypes A2 and B isolates (DH and GS) and comparative analysis with the genomes of genotypes A1 and E (WB and Pig).</title>
        <authorList>
            <person name="Adam R.D."/>
            <person name="Dahlstrom E.W."/>
            <person name="Martens C.A."/>
            <person name="Bruno D.P."/>
            <person name="Barbian K.D."/>
            <person name="Ricklefs S.M."/>
            <person name="Hernandez M.M."/>
            <person name="Narla N.P."/>
            <person name="Patel R.B."/>
            <person name="Porcella S.F."/>
            <person name="Nash T.E."/>
        </authorList>
    </citation>
    <scope>NUCLEOTIDE SEQUENCE [LARGE SCALE GENOMIC DNA]</scope>
    <source>
        <strain evidence="4 5">GS</strain>
    </source>
</reference>
<dbReference type="VEuPathDB" id="GiardiaDB:QR46_4052"/>
<feature type="signal peptide" evidence="3">
    <location>
        <begin position="1"/>
        <end position="16"/>
    </location>
</feature>
<name>V6U5X7_GIAIN</name>
<feature type="region of interest" description="Disordered" evidence="1">
    <location>
        <begin position="690"/>
        <end position="714"/>
    </location>
</feature>
<reference evidence="5" key="1">
    <citation type="submission" date="2012-02" db="EMBL/GenBank/DDBJ databases">
        <title>Genome sequencing of Giardia lamblia Genotypes A2 and B isolates (DH and GS) and comparative analysis with the genomes of Genotypes A1 and E (WB and Pig).</title>
        <authorList>
            <person name="Adam R."/>
            <person name="Dahlstrom E."/>
            <person name="Martens C."/>
            <person name="Bruno D."/>
            <person name="Barbian K."/>
            <person name="Porcella S.F."/>
            <person name="Nash T."/>
        </authorList>
    </citation>
    <scope>NUCLEOTIDE SEQUENCE</scope>
    <source>
        <strain evidence="5">GS</strain>
    </source>
</reference>
<dbReference type="VEuPathDB" id="GiardiaDB:DHA2_152869"/>